<keyword evidence="1" id="KW-0472">Membrane</keyword>
<feature type="domain" description="Immunoglobulin" evidence="3">
    <location>
        <begin position="25"/>
        <end position="125"/>
    </location>
</feature>
<dbReference type="Gene3D" id="2.60.40.10">
    <property type="entry name" value="Immunoglobulins"/>
    <property type="match status" value="2"/>
</dbReference>
<feature type="domain" description="Immunoglobulin" evidence="3">
    <location>
        <begin position="167"/>
        <end position="273"/>
    </location>
</feature>
<keyword evidence="2" id="KW-0732">Signal</keyword>
<dbReference type="InterPro" id="IPR003599">
    <property type="entry name" value="Ig_sub"/>
</dbReference>
<feature type="chain" id="PRO_5034119198" description="Immunoglobulin domain-containing protein" evidence="2">
    <location>
        <begin position="20"/>
        <end position="287"/>
    </location>
</feature>
<dbReference type="InterPro" id="IPR013106">
    <property type="entry name" value="Ig_V-set"/>
</dbReference>
<dbReference type="Proteomes" id="UP000694700">
    <property type="component" value="Unplaced"/>
</dbReference>
<dbReference type="InterPro" id="IPR036179">
    <property type="entry name" value="Ig-like_dom_sf"/>
</dbReference>
<dbReference type="Ensembl" id="ENSCCRT00015039029.1">
    <property type="protein sequence ID" value="ENSCCRP00015037724.1"/>
    <property type="gene ID" value="ENSCCRG00015015719.1"/>
</dbReference>
<evidence type="ECO:0000256" key="2">
    <source>
        <dbReference type="SAM" id="SignalP"/>
    </source>
</evidence>
<accession>A0A8C1UIP2</accession>
<evidence type="ECO:0000313" key="5">
    <source>
        <dbReference type="Proteomes" id="UP000694700"/>
    </source>
</evidence>
<dbReference type="InterPro" id="IPR013783">
    <property type="entry name" value="Ig-like_fold"/>
</dbReference>
<name>A0A8C1UIP2_CYPCA</name>
<feature type="transmembrane region" description="Helical" evidence="1">
    <location>
        <begin position="133"/>
        <end position="153"/>
    </location>
</feature>
<dbReference type="AlphaFoldDB" id="A0A8C1UIP2"/>
<protein>
    <recommendedName>
        <fullName evidence="3">Immunoglobulin domain-containing protein</fullName>
    </recommendedName>
</protein>
<dbReference type="Pfam" id="PF07686">
    <property type="entry name" value="V-set"/>
    <property type="match status" value="1"/>
</dbReference>
<dbReference type="SMART" id="SM00409">
    <property type="entry name" value="IG"/>
    <property type="match status" value="2"/>
</dbReference>
<keyword evidence="1" id="KW-0812">Transmembrane</keyword>
<evidence type="ECO:0000256" key="1">
    <source>
        <dbReference type="SAM" id="Phobius"/>
    </source>
</evidence>
<evidence type="ECO:0000259" key="3">
    <source>
        <dbReference type="SMART" id="SM00409"/>
    </source>
</evidence>
<dbReference type="PANTHER" id="PTHR21063">
    <property type="entry name" value="LFA-3"/>
    <property type="match status" value="1"/>
</dbReference>
<dbReference type="PANTHER" id="PTHR21063:SF4">
    <property type="entry name" value="CD48 ANTIGEN-RELATED"/>
    <property type="match status" value="1"/>
</dbReference>
<evidence type="ECO:0000313" key="4">
    <source>
        <dbReference type="Ensembl" id="ENSCCRP00015037724.1"/>
    </source>
</evidence>
<proteinExistence type="predicted"/>
<sequence length="287" mass="32750">MKSSFSTELFLLLMCGVFGAETEEGKSVTVKEGDSVTLNPERNQIQGIIKIVWRFGDKGTIIADSSENEPWLSNTDERFRDRLQLNQTSGSLTITDMRTEHSGLYVLQIDRNTGISLMKFNVTVLEPGGSSGAIAGTCVTVLLVAAAAVVYYYRHRICDQNRLMAEEKKESVEEGRSVNLETDTELQRADEIKWWFEDLILTEFRKETSKKDDTDYIECDVADGRFRNKLVLDEKTGTLIINNIRTFHSGLYKLQISRKNRRTEYKRFIVTVTGELINNYALGEQFR</sequence>
<keyword evidence="1" id="KW-1133">Transmembrane helix</keyword>
<feature type="signal peptide" evidence="2">
    <location>
        <begin position="1"/>
        <end position="19"/>
    </location>
</feature>
<organism evidence="4 5">
    <name type="scientific">Cyprinus carpio</name>
    <name type="common">Common carp</name>
    <dbReference type="NCBI Taxonomy" id="7962"/>
    <lineage>
        <taxon>Eukaryota</taxon>
        <taxon>Metazoa</taxon>
        <taxon>Chordata</taxon>
        <taxon>Craniata</taxon>
        <taxon>Vertebrata</taxon>
        <taxon>Euteleostomi</taxon>
        <taxon>Actinopterygii</taxon>
        <taxon>Neopterygii</taxon>
        <taxon>Teleostei</taxon>
        <taxon>Ostariophysi</taxon>
        <taxon>Cypriniformes</taxon>
        <taxon>Cyprinidae</taxon>
        <taxon>Cyprininae</taxon>
        <taxon>Cyprinus</taxon>
    </lineage>
</organism>
<reference evidence="4" key="1">
    <citation type="submission" date="2025-08" db="UniProtKB">
        <authorList>
            <consortium name="Ensembl"/>
        </authorList>
    </citation>
    <scope>IDENTIFICATION</scope>
</reference>
<dbReference type="SUPFAM" id="SSF48726">
    <property type="entry name" value="Immunoglobulin"/>
    <property type="match status" value="2"/>
</dbReference>